<dbReference type="RefSeq" id="WP_104699416.1">
    <property type="nucleotide sequence ID" value="NZ_FZPP01000006.1"/>
</dbReference>
<dbReference type="Gene3D" id="3.40.50.150">
    <property type="entry name" value="Vaccinia Virus protein VP39"/>
    <property type="match status" value="1"/>
</dbReference>
<evidence type="ECO:0008006" key="3">
    <source>
        <dbReference type="Google" id="ProtNLM"/>
    </source>
</evidence>
<accession>A0A3D8I6J4</accession>
<comment type="caution">
    <text evidence="1">The sequence shown here is derived from an EMBL/GenBank/DDBJ whole genome shotgun (WGS) entry which is preliminary data.</text>
</comment>
<sequence length="296" mass="33338">MLEQLIHTNSYPTTHEVLAQLKAQNKDIYIFGGIQGGHSLGSMVRDFCDDMELAVKGHIVNAAFKKTNTFKGKPVYSLEEWENKDIALIIGMADVKAKAAYLKNLGFKHLYFLNTFRDVSYIHTCTQGFKAFFLKNLHAFEETYHLLSDDLSKEVMIGYLQDRIYNNYTTLTRTQDKKGFFSDVLALGDNEVMVDCGAYDGDTCLEFIKYVPNYKQIYALEPDSKLIGKLRENTKHLNCVVIPKGAAEKKEVIYFEESLSGTSRISATGVALECDSIDNILGQLRSEFLTGGGDRV</sequence>
<organism evidence="1 2">
    <name type="scientific">Helicobacter marmotae</name>
    <dbReference type="NCBI Taxonomy" id="152490"/>
    <lineage>
        <taxon>Bacteria</taxon>
        <taxon>Pseudomonadati</taxon>
        <taxon>Campylobacterota</taxon>
        <taxon>Epsilonproteobacteria</taxon>
        <taxon>Campylobacterales</taxon>
        <taxon>Helicobacteraceae</taxon>
        <taxon>Helicobacter</taxon>
    </lineage>
</organism>
<gene>
    <name evidence="1" type="ORF">CQA63_01975</name>
</gene>
<dbReference type="OrthoDB" id="5329963at2"/>
<dbReference type="Proteomes" id="UP000256599">
    <property type="component" value="Unassembled WGS sequence"/>
</dbReference>
<dbReference type="InterPro" id="IPR029063">
    <property type="entry name" value="SAM-dependent_MTases_sf"/>
</dbReference>
<proteinExistence type="predicted"/>
<evidence type="ECO:0000313" key="1">
    <source>
        <dbReference type="EMBL" id="RDU60758.1"/>
    </source>
</evidence>
<protein>
    <recommendedName>
        <fullName evidence="3">FkbM family methyltransferase</fullName>
    </recommendedName>
</protein>
<keyword evidence="2" id="KW-1185">Reference proteome</keyword>
<evidence type="ECO:0000313" key="2">
    <source>
        <dbReference type="Proteomes" id="UP000256599"/>
    </source>
</evidence>
<dbReference type="AlphaFoldDB" id="A0A3D8I6J4"/>
<dbReference type="SUPFAM" id="SSF53335">
    <property type="entry name" value="S-adenosyl-L-methionine-dependent methyltransferases"/>
    <property type="match status" value="1"/>
</dbReference>
<reference evidence="1 2" key="1">
    <citation type="submission" date="2018-04" db="EMBL/GenBank/DDBJ databases">
        <title>Novel Campyloabacter and Helicobacter Species and Strains.</title>
        <authorList>
            <person name="Mannion A.J."/>
            <person name="Shen Z."/>
            <person name="Fox J.G."/>
        </authorList>
    </citation>
    <scope>NUCLEOTIDE SEQUENCE [LARGE SCALE GENOMIC DNA]</scope>
    <source>
        <strain evidence="1 2">MIT 98-6070</strain>
    </source>
</reference>
<dbReference type="EMBL" id="NXLR01000002">
    <property type="protein sequence ID" value="RDU60758.1"/>
    <property type="molecule type" value="Genomic_DNA"/>
</dbReference>
<name>A0A3D8I6J4_9HELI</name>